<accession>A0ABT1RN10</accession>
<comment type="caution">
    <text evidence="1">The sequence shown here is derived from an EMBL/GenBank/DDBJ whole genome shotgun (WGS) entry which is preliminary data.</text>
</comment>
<dbReference type="EMBL" id="JANFXK010000007">
    <property type="protein sequence ID" value="MCQ4636576.1"/>
    <property type="molecule type" value="Genomic_DNA"/>
</dbReference>
<gene>
    <name evidence="1" type="ORF">NE619_07530</name>
</gene>
<sequence length="44" mass="4830">MDLTESSRSVERLQIRKLVSHPGAKSYEWDLVLAGANKSGTAEV</sequence>
<protein>
    <submittedName>
        <fullName evidence="1">Uncharacterized protein</fullName>
    </submittedName>
</protein>
<reference evidence="1 2" key="1">
    <citation type="submission" date="2022-06" db="EMBL/GenBank/DDBJ databases">
        <title>Isolation of gut microbiota from human fecal samples.</title>
        <authorList>
            <person name="Pamer E.G."/>
            <person name="Barat B."/>
            <person name="Waligurski E."/>
            <person name="Medina S."/>
            <person name="Paddock L."/>
            <person name="Mostad J."/>
        </authorList>
    </citation>
    <scope>NUCLEOTIDE SEQUENCE [LARGE SCALE GENOMIC DNA]</scope>
    <source>
        <strain evidence="1 2">SL.3.17</strain>
    </source>
</reference>
<organism evidence="1 2">
    <name type="scientific">Anaerovorax odorimutans</name>
    <dbReference type="NCBI Taxonomy" id="109327"/>
    <lineage>
        <taxon>Bacteria</taxon>
        <taxon>Bacillati</taxon>
        <taxon>Bacillota</taxon>
        <taxon>Clostridia</taxon>
        <taxon>Peptostreptococcales</taxon>
        <taxon>Anaerovoracaceae</taxon>
        <taxon>Anaerovorax</taxon>
    </lineage>
</organism>
<evidence type="ECO:0000313" key="1">
    <source>
        <dbReference type="EMBL" id="MCQ4636576.1"/>
    </source>
</evidence>
<dbReference type="Proteomes" id="UP001524502">
    <property type="component" value="Unassembled WGS sequence"/>
</dbReference>
<keyword evidence="2" id="KW-1185">Reference proteome</keyword>
<evidence type="ECO:0000313" key="2">
    <source>
        <dbReference type="Proteomes" id="UP001524502"/>
    </source>
</evidence>
<name>A0ABT1RN10_9FIRM</name>
<proteinExistence type="predicted"/>